<evidence type="ECO:0000256" key="5">
    <source>
        <dbReference type="PIRSR" id="PIRSR622684-1"/>
    </source>
</evidence>
<feature type="region of interest" description="Disordered" evidence="8">
    <location>
        <begin position="1"/>
        <end position="22"/>
    </location>
</feature>
<accession>A0A1Q9DK45</accession>
<evidence type="ECO:0000256" key="6">
    <source>
        <dbReference type="PROSITE-ProRule" id="PRU00239"/>
    </source>
</evidence>
<feature type="coiled-coil region" evidence="7">
    <location>
        <begin position="335"/>
        <end position="409"/>
    </location>
</feature>
<dbReference type="PRINTS" id="PR00704">
    <property type="entry name" value="CALPAIN"/>
</dbReference>
<dbReference type="PANTHER" id="PTHR10183:SF379">
    <property type="entry name" value="CALPAIN-5"/>
    <property type="match status" value="1"/>
</dbReference>
<dbReference type="GO" id="GO:0006508">
    <property type="term" value="P:proteolysis"/>
    <property type="evidence" value="ECO:0007669"/>
    <property type="project" value="UniProtKB-KW"/>
</dbReference>
<dbReference type="Pfam" id="PF02201">
    <property type="entry name" value="SWIB"/>
    <property type="match status" value="1"/>
</dbReference>
<dbReference type="SUPFAM" id="SSF54001">
    <property type="entry name" value="Cysteine proteinases"/>
    <property type="match status" value="1"/>
</dbReference>
<dbReference type="InterPro" id="IPR036885">
    <property type="entry name" value="SWIB_MDM2_dom_sf"/>
</dbReference>
<evidence type="ECO:0000256" key="8">
    <source>
        <dbReference type="SAM" id="MobiDB-lite"/>
    </source>
</evidence>
<sequence length="1528" mass="172316">MAPKSKSKCKRPAKAKPAGVARRAKLRWRLLFKQPDPRESRGKVKGGKVRENRRAVVPAPAPVRDKAVPQIALAEPTSKRIKSDREVQLRLATGVWLSLPMWHLLLLGLACGSAQPVNEVGLSLAKAGAESQVQAQAAVAQMTGQLLLKQQQYEAAKLKMEQLSRQEESYSRRAEMMAKRESRMEELAKVHGGVLEKAFRAKARTQEFQKKMLQGEEEVKKLNQEIKAQKQLLKTTEDQLIAIRHREEDYNNGARLAVMKSNKLERDLKDAREELASQKQNLSDVSESAQVQEARWDSARRTRENQEVANLAEERLVESKQGQLGLLRQVNSQEMSLVEQELENTKLLLKEARRKNKEEAKVEQEALRQEQQAAKATHDAAEVKLHKVQTQLEHTREEQKAAVQAARDRAQRHIVDDEEERTKEAEKALKPYHLKLQEAEGRLHQQEVQNQVQAQEMTRETAALQTEAKQNASNLQHQEHGSLNVIDHMKRDVTERLKEDQTKQSNMQRAIEAMKESQRQQTRQATQLDSQLRQEQAKLEEASLRLQTMEKKQAQEQLAYETRMYEMNVQKEEKAQQEVDRLQQEFHKVHNDKNEKVTALSHKLQVMLNCTDYAQGFVRSVTARHPQDVEKLRQRLLDLKARAKHELTYQAVKEELQKLRLEFARHQGGGLANLTRKAEPKGQEKPAARAMPRIWFLASPLLFLPASAQPKWSAQVMQACGLSSPDAEVISLDGSISLNAPKLCGANNWPCRSRIHAAVGALNDDALKVALREDLYRCALPMDRSSKLIMLAFTVQGLDQQKWSQWGDWMRSAFMANKDLEGFTPKSSTWFPVQAGVEFLVSGTGNVPDTAAAQQSLAKGLQESARRSSFAGLFTPHISISSMSISDVQSSSFFGIGMSNFMILFRFGSAFLALAVLYAIIAACAYFSGAKWLQPYVLCWPEVCDGRGCIFYRIFCCPFVMIYNAIRIYCCACCHSYVSFLCMPSCTKGCCWDDFEDADFPASDQSLGQLQGDTAAGVLHQGGRTDWRKASEIAGKDSHEARGAELFEGSIDAADLLQGALGDCWLIAALACVAERPEILQQAFLTQSFDPRGKYKIRLWDQVQSRKGTQWVVVVIDELIPCHAGTLKPRFAQANSNEMWALLMEKAFAKLYGGYNKLEGGQMSWALSAITGNPAVHFMRDHRASTWGAWNPNGDGTLSKDDDEFTDDEFFRFLLRLKRNGAFLCCAGIGQANHQGLIDSHAYSVLQLTTVQPDMSGNYFRMVQIRNPHGQGEWRGAWSDNCRLWSEYPSVKRQLLGSDEPKDDGAFWMQWEDFVNFWKGVQVVDCETNIRTVAIPVYDEGLYLGRAGSKTVEEMKKDMNSQCGYDQQGFYCHYCERKAVAEVQVGVAATALACNKKHAAAVLFLRPLQEDAQAEAKEATAGDEVQQKPRRKAKTAARKAAGSAKALELKRLGKGLFAEKEASPQLAKLIGKQRVTHTEASKLMWRYIKERGLQNGRVITADRKLKQLCPEETFTIFQLHQFLKHHLS</sequence>
<dbReference type="CDD" id="cd10567">
    <property type="entry name" value="SWIB-MDM2_like"/>
    <property type="match status" value="1"/>
</dbReference>
<reference evidence="11 12" key="1">
    <citation type="submission" date="2016-02" db="EMBL/GenBank/DDBJ databases">
        <title>Genome analysis of coral dinoflagellate symbionts highlights evolutionary adaptations to a symbiotic lifestyle.</title>
        <authorList>
            <person name="Aranda M."/>
            <person name="Li Y."/>
            <person name="Liew Y.J."/>
            <person name="Baumgarten S."/>
            <person name="Simakov O."/>
            <person name="Wilson M."/>
            <person name="Piel J."/>
            <person name="Ashoor H."/>
            <person name="Bougouffa S."/>
            <person name="Bajic V.B."/>
            <person name="Ryu T."/>
            <person name="Ravasi T."/>
            <person name="Bayer T."/>
            <person name="Micklem G."/>
            <person name="Kim H."/>
            <person name="Bhak J."/>
            <person name="Lajeunesse T.C."/>
            <person name="Voolstra C.R."/>
        </authorList>
    </citation>
    <scope>NUCLEOTIDE SEQUENCE [LARGE SCALE GENOMIC DNA]</scope>
    <source>
        <strain evidence="11 12">CCMP2467</strain>
    </source>
</reference>
<feature type="transmembrane region" description="Helical" evidence="9">
    <location>
        <begin position="903"/>
        <end position="929"/>
    </location>
</feature>
<dbReference type="Gene3D" id="3.90.70.10">
    <property type="entry name" value="Cysteine proteinases"/>
    <property type="match status" value="1"/>
</dbReference>
<feature type="coiled-coil region" evidence="7">
    <location>
        <begin position="525"/>
        <end position="592"/>
    </location>
</feature>
<feature type="domain" description="Calpain catalytic" evidence="10">
    <location>
        <begin position="994"/>
        <end position="1327"/>
    </location>
</feature>
<dbReference type="InterPro" id="IPR003121">
    <property type="entry name" value="SWIB_MDM2_domain"/>
</dbReference>
<evidence type="ECO:0000256" key="9">
    <source>
        <dbReference type="SAM" id="Phobius"/>
    </source>
</evidence>
<feature type="compositionally biased region" description="Basic residues" evidence="8">
    <location>
        <begin position="1"/>
        <end position="14"/>
    </location>
</feature>
<dbReference type="OrthoDB" id="432442at2759"/>
<dbReference type="Pfam" id="PF00648">
    <property type="entry name" value="Peptidase_C2"/>
    <property type="match status" value="1"/>
</dbReference>
<gene>
    <name evidence="11" type="primary">CAPN15</name>
    <name evidence="11" type="ORF">AK812_SmicGene22316</name>
</gene>
<comment type="caution">
    <text evidence="11">The sequence shown here is derived from an EMBL/GenBank/DDBJ whole genome shotgun (WGS) entry which is preliminary data.</text>
</comment>
<evidence type="ECO:0000256" key="1">
    <source>
        <dbReference type="ARBA" id="ARBA00007623"/>
    </source>
</evidence>
<keyword evidence="9" id="KW-1133">Transmembrane helix</keyword>
<feature type="active site" evidence="5 6">
    <location>
        <position position="1267"/>
    </location>
</feature>
<dbReference type="CDD" id="cd00044">
    <property type="entry name" value="CysPc"/>
    <property type="match status" value="1"/>
</dbReference>
<feature type="coiled-coil region" evidence="7">
    <location>
        <begin position="146"/>
        <end position="180"/>
    </location>
</feature>
<dbReference type="InterPro" id="IPR019835">
    <property type="entry name" value="SWIB_domain"/>
</dbReference>
<feature type="coiled-coil region" evidence="7">
    <location>
        <begin position="205"/>
        <end position="288"/>
    </location>
</feature>
<keyword evidence="12" id="KW-1185">Reference proteome</keyword>
<dbReference type="InterPro" id="IPR022684">
    <property type="entry name" value="Calpain_cysteine_protease"/>
</dbReference>
<dbReference type="InterPro" id="IPR038765">
    <property type="entry name" value="Papain-like_cys_pep_sf"/>
</dbReference>
<feature type="compositionally biased region" description="Basic residues" evidence="8">
    <location>
        <begin position="1428"/>
        <end position="1437"/>
    </location>
</feature>
<evidence type="ECO:0000256" key="4">
    <source>
        <dbReference type="ARBA" id="ARBA00022807"/>
    </source>
</evidence>
<dbReference type="Gene3D" id="1.10.245.10">
    <property type="entry name" value="SWIB/MDM2 domain"/>
    <property type="match status" value="1"/>
</dbReference>
<dbReference type="EMBL" id="LSRX01000499">
    <property type="protein sequence ID" value="OLP95552.1"/>
    <property type="molecule type" value="Genomic_DNA"/>
</dbReference>
<keyword evidence="7" id="KW-0175">Coiled coil</keyword>
<evidence type="ECO:0000313" key="12">
    <source>
        <dbReference type="Proteomes" id="UP000186817"/>
    </source>
</evidence>
<evidence type="ECO:0000259" key="10">
    <source>
        <dbReference type="PROSITE" id="PS50203"/>
    </source>
</evidence>
<keyword evidence="3 6" id="KW-0378">Hydrolase</keyword>
<dbReference type="InterPro" id="IPR001300">
    <property type="entry name" value="Peptidase_C2_calpain_cat"/>
</dbReference>
<dbReference type="GO" id="GO:0004198">
    <property type="term" value="F:calcium-dependent cysteine-type endopeptidase activity"/>
    <property type="evidence" value="ECO:0007669"/>
    <property type="project" value="InterPro"/>
</dbReference>
<keyword evidence="4 6" id="KW-0788">Thiol protease</keyword>
<evidence type="ECO:0000256" key="2">
    <source>
        <dbReference type="ARBA" id="ARBA00022670"/>
    </source>
</evidence>
<dbReference type="PROSITE" id="PS00139">
    <property type="entry name" value="THIOL_PROTEASE_CYS"/>
    <property type="match status" value="1"/>
</dbReference>
<dbReference type="SMART" id="SM00230">
    <property type="entry name" value="CysPc"/>
    <property type="match status" value="1"/>
</dbReference>
<feature type="active site" evidence="5 6">
    <location>
        <position position="1064"/>
    </location>
</feature>
<dbReference type="PROSITE" id="PS50203">
    <property type="entry name" value="CALPAIN_CAT"/>
    <property type="match status" value="1"/>
</dbReference>
<dbReference type="PANTHER" id="PTHR10183">
    <property type="entry name" value="CALPAIN"/>
    <property type="match status" value="1"/>
</dbReference>
<keyword evidence="9" id="KW-0812">Transmembrane</keyword>
<keyword evidence="2 6" id="KW-0645">Protease</keyword>
<dbReference type="SMART" id="SM00151">
    <property type="entry name" value="SWIB"/>
    <property type="match status" value="1"/>
</dbReference>
<dbReference type="InterPro" id="IPR000169">
    <property type="entry name" value="Pept_cys_AS"/>
</dbReference>
<comment type="similarity">
    <text evidence="1">Belongs to the peptidase C2 family.</text>
</comment>
<dbReference type="Proteomes" id="UP000186817">
    <property type="component" value="Unassembled WGS sequence"/>
</dbReference>
<keyword evidence="9" id="KW-0472">Membrane</keyword>
<protein>
    <submittedName>
        <fullName evidence="11">Calpain-15</fullName>
    </submittedName>
</protein>
<evidence type="ECO:0000313" key="11">
    <source>
        <dbReference type="EMBL" id="OLP95552.1"/>
    </source>
</evidence>
<feature type="region of interest" description="Disordered" evidence="8">
    <location>
        <begin position="1415"/>
        <end position="1439"/>
    </location>
</feature>
<dbReference type="SUPFAM" id="SSF47592">
    <property type="entry name" value="SWIB/MDM2 domain"/>
    <property type="match status" value="1"/>
</dbReference>
<feature type="active site" evidence="5 6">
    <location>
        <position position="1241"/>
    </location>
</feature>
<evidence type="ECO:0000256" key="7">
    <source>
        <dbReference type="SAM" id="Coils"/>
    </source>
</evidence>
<proteinExistence type="inferred from homology"/>
<name>A0A1Q9DK45_SYMMI</name>
<feature type="transmembrane region" description="Helical" evidence="9">
    <location>
        <begin position="950"/>
        <end position="969"/>
    </location>
</feature>
<organism evidence="11 12">
    <name type="scientific">Symbiodinium microadriaticum</name>
    <name type="common">Dinoflagellate</name>
    <name type="synonym">Zooxanthella microadriatica</name>
    <dbReference type="NCBI Taxonomy" id="2951"/>
    <lineage>
        <taxon>Eukaryota</taxon>
        <taxon>Sar</taxon>
        <taxon>Alveolata</taxon>
        <taxon>Dinophyceae</taxon>
        <taxon>Suessiales</taxon>
        <taxon>Symbiodiniaceae</taxon>
        <taxon>Symbiodinium</taxon>
    </lineage>
</organism>
<evidence type="ECO:0000256" key="3">
    <source>
        <dbReference type="ARBA" id="ARBA00022801"/>
    </source>
</evidence>